<feature type="compositionally biased region" description="Basic and acidic residues" evidence="1">
    <location>
        <begin position="1"/>
        <end position="17"/>
    </location>
</feature>
<evidence type="ECO:0000256" key="1">
    <source>
        <dbReference type="SAM" id="MobiDB-lite"/>
    </source>
</evidence>
<accession>A0A6A5QAK6</accession>
<dbReference type="OrthoDB" id="5413827at2759"/>
<name>A0A6A5QAK6_AMPQU</name>
<dbReference type="EMBL" id="ML979140">
    <property type="protein sequence ID" value="KAF1912419.1"/>
    <property type="molecule type" value="Genomic_DNA"/>
</dbReference>
<evidence type="ECO:0000313" key="2">
    <source>
        <dbReference type="EMBL" id="KAF1912419.1"/>
    </source>
</evidence>
<sequence length="243" mass="27677">MAPHKPAADNESKEIAHTKKNKDKVAKRPARGYHRFKNGMLNVAPKGQEKGLVATNGVSILLALPAEIRSQIFHYALGGKTFRQIYKSWNRRPFQCEPSEHIHAFALLQTCRQIYVETAAVPFASNAFTVDDCSMLKNSCRPFTKYQIRNIKELQIELPNVLLSAPPDPSLARKFRAHYLAYLPELRRIRVLVFPRDPSVGNEEAFARYVAYGNAEVEDRAKKGGLELIYELMHVKYSKSYKT</sequence>
<organism evidence="2 3">
    <name type="scientific">Ampelomyces quisqualis</name>
    <name type="common">Powdery mildew agent</name>
    <dbReference type="NCBI Taxonomy" id="50730"/>
    <lineage>
        <taxon>Eukaryota</taxon>
        <taxon>Fungi</taxon>
        <taxon>Dikarya</taxon>
        <taxon>Ascomycota</taxon>
        <taxon>Pezizomycotina</taxon>
        <taxon>Dothideomycetes</taxon>
        <taxon>Pleosporomycetidae</taxon>
        <taxon>Pleosporales</taxon>
        <taxon>Pleosporineae</taxon>
        <taxon>Phaeosphaeriaceae</taxon>
        <taxon>Ampelomyces</taxon>
    </lineage>
</organism>
<dbReference type="PANTHER" id="PTHR38790">
    <property type="entry name" value="2EXR DOMAIN-CONTAINING PROTEIN-RELATED"/>
    <property type="match status" value="1"/>
</dbReference>
<dbReference type="AlphaFoldDB" id="A0A6A5QAK6"/>
<dbReference type="Proteomes" id="UP000800096">
    <property type="component" value="Unassembled WGS sequence"/>
</dbReference>
<dbReference type="PANTHER" id="PTHR38790:SF4">
    <property type="entry name" value="2EXR DOMAIN-CONTAINING PROTEIN"/>
    <property type="match status" value="1"/>
</dbReference>
<protein>
    <submittedName>
        <fullName evidence="2">Uncharacterized protein</fullName>
    </submittedName>
</protein>
<feature type="compositionally biased region" description="Basic residues" evidence="1">
    <location>
        <begin position="18"/>
        <end position="28"/>
    </location>
</feature>
<gene>
    <name evidence="2" type="ORF">BDU57DRAFT_551268</name>
</gene>
<proteinExistence type="predicted"/>
<reference evidence="2" key="1">
    <citation type="journal article" date="2020" name="Stud. Mycol.">
        <title>101 Dothideomycetes genomes: a test case for predicting lifestyles and emergence of pathogens.</title>
        <authorList>
            <person name="Haridas S."/>
            <person name="Albert R."/>
            <person name="Binder M."/>
            <person name="Bloem J."/>
            <person name="Labutti K."/>
            <person name="Salamov A."/>
            <person name="Andreopoulos B."/>
            <person name="Baker S."/>
            <person name="Barry K."/>
            <person name="Bills G."/>
            <person name="Bluhm B."/>
            <person name="Cannon C."/>
            <person name="Castanera R."/>
            <person name="Culley D."/>
            <person name="Daum C."/>
            <person name="Ezra D."/>
            <person name="Gonzalez J."/>
            <person name="Henrissat B."/>
            <person name="Kuo A."/>
            <person name="Liang C."/>
            <person name="Lipzen A."/>
            <person name="Lutzoni F."/>
            <person name="Magnuson J."/>
            <person name="Mondo S."/>
            <person name="Nolan M."/>
            <person name="Ohm R."/>
            <person name="Pangilinan J."/>
            <person name="Park H.-J."/>
            <person name="Ramirez L."/>
            <person name="Alfaro M."/>
            <person name="Sun H."/>
            <person name="Tritt A."/>
            <person name="Yoshinaga Y."/>
            <person name="Zwiers L.-H."/>
            <person name="Turgeon B."/>
            <person name="Goodwin S."/>
            <person name="Spatafora J."/>
            <person name="Crous P."/>
            <person name="Grigoriev I."/>
        </authorList>
    </citation>
    <scope>NUCLEOTIDE SEQUENCE</scope>
    <source>
        <strain evidence="2">HMLAC05119</strain>
    </source>
</reference>
<feature type="region of interest" description="Disordered" evidence="1">
    <location>
        <begin position="1"/>
        <end position="28"/>
    </location>
</feature>
<evidence type="ECO:0000313" key="3">
    <source>
        <dbReference type="Proteomes" id="UP000800096"/>
    </source>
</evidence>
<keyword evidence="3" id="KW-1185">Reference proteome</keyword>